<dbReference type="GO" id="GO:0015144">
    <property type="term" value="F:carbohydrate transmembrane transporter activity"/>
    <property type="evidence" value="ECO:0007669"/>
    <property type="project" value="InterPro"/>
</dbReference>
<evidence type="ECO:0000313" key="9">
    <source>
        <dbReference type="EMBL" id="TQD83873.1"/>
    </source>
</evidence>
<dbReference type="GO" id="GO:0016020">
    <property type="term" value="C:membrane"/>
    <property type="evidence" value="ECO:0007669"/>
    <property type="project" value="UniProtKB-SubCell"/>
</dbReference>
<dbReference type="Pfam" id="PF00083">
    <property type="entry name" value="Sugar_tr"/>
    <property type="match status" value="1"/>
</dbReference>
<evidence type="ECO:0000313" key="10">
    <source>
        <dbReference type="Proteomes" id="UP000315295"/>
    </source>
</evidence>
<evidence type="ECO:0008006" key="11">
    <source>
        <dbReference type="Google" id="ProtNLM"/>
    </source>
</evidence>
<evidence type="ECO:0000256" key="2">
    <source>
        <dbReference type="ARBA" id="ARBA00010992"/>
    </source>
</evidence>
<dbReference type="InterPro" id="IPR005828">
    <property type="entry name" value="MFS_sugar_transport-like"/>
</dbReference>
<feature type="transmembrane region" description="Helical" evidence="7">
    <location>
        <begin position="93"/>
        <end position="115"/>
    </location>
</feature>
<dbReference type="PANTHER" id="PTHR23500:SF574">
    <property type="entry name" value="SUGAR TRANSPORT PROTEIN 1"/>
    <property type="match status" value="1"/>
</dbReference>
<accession>A0A540LBL5</accession>
<evidence type="ECO:0000256" key="4">
    <source>
        <dbReference type="ARBA" id="ARBA00022692"/>
    </source>
</evidence>
<protein>
    <recommendedName>
        <fullName evidence="11">CASP-like protein</fullName>
    </recommendedName>
</protein>
<comment type="caution">
    <text evidence="9">The sequence shown here is derived from an EMBL/GenBank/DDBJ whole genome shotgun (WGS) entry which is preliminary data.</text>
</comment>
<dbReference type="Proteomes" id="UP000315295">
    <property type="component" value="Unassembled WGS sequence"/>
</dbReference>
<comment type="similarity">
    <text evidence="2">Belongs to the major facilitator superfamily. Sugar transporter (TC 2.A.1.1) family.</text>
</comment>
<keyword evidence="4 7" id="KW-0812">Transmembrane</keyword>
<comment type="subcellular location">
    <subcellularLocation>
        <location evidence="1">Membrane</location>
    </subcellularLocation>
</comment>
<feature type="transmembrane region" description="Helical" evidence="7">
    <location>
        <begin position="122"/>
        <end position="141"/>
    </location>
</feature>
<evidence type="ECO:0000256" key="5">
    <source>
        <dbReference type="ARBA" id="ARBA00022989"/>
    </source>
</evidence>
<keyword evidence="10" id="KW-1185">Reference proteome</keyword>
<dbReference type="InterPro" id="IPR045262">
    <property type="entry name" value="STP/PLT_plant"/>
</dbReference>
<evidence type="ECO:0000256" key="1">
    <source>
        <dbReference type="ARBA" id="ARBA00004370"/>
    </source>
</evidence>
<evidence type="ECO:0000256" key="6">
    <source>
        <dbReference type="ARBA" id="ARBA00023136"/>
    </source>
</evidence>
<dbReference type="Gene3D" id="1.20.1250.20">
    <property type="entry name" value="MFS general substrate transporter like domains"/>
    <property type="match status" value="1"/>
</dbReference>
<dbReference type="InterPro" id="IPR036259">
    <property type="entry name" value="MFS_trans_sf"/>
</dbReference>
<proteinExistence type="inferred from homology"/>
<dbReference type="PANTHER" id="PTHR23500">
    <property type="entry name" value="SOLUTE CARRIER FAMILY 2, FACILITATED GLUCOSE TRANSPORTER"/>
    <property type="match status" value="1"/>
</dbReference>
<dbReference type="AlphaFoldDB" id="A0A540LBL5"/>
<evidence type="ECO:0000256" key="8">
    <source>
        <dbReference type="SAM" id="SignalP"/>
    </source>
</evidence>
<name>A0A540LBL5_MALBA</name>
<organism evidence="9 10">
    <name type="scientific">Malus baccata</name>
    <name type="common">Siberian crab apple</name>
    <name type="synonym">Pyrus baccata</name>
    <dbReference type="NCBI Taxonomy" id="106549"/>
    <lineage>
        <taxon>Eukaryota</taxon>
        <taxon>Viridiplantae</taxon>
        <taxon>Streptophyta</taxon>
        <taxon>Embryophyta</taxon>
        <taxon>Tracheophyta</taxon>
        <taxon>Spermatophyta</taxon>
        <taxon>Magnoliopsida</taxon>
        <taxon>eudicotyledons</taxon>
        <taxon>Gunneridae</taxon>
        <taxon>Pentapetalae</taxon>
        <taxon>rosids</taxon>
        <taxon>fabids</taxon>
        <taxon>Rosales</taxon>
        <taxon>Rosaceae</taxon>
        <taxon>Amygdaloideae</taxon>
        <taxon>Maleae</taxon>
        <taxon>Malus</taxon>
    </lineage>
</organism>
<dbReference type="STRING" id="106549.A0A540LBL5"/>
<keyword evidence="8" id="KW-0732">Signal</keyword>
<dbReference type="EMBL" id="VIEB01000662">
    <property type="protein sequence ID" value="TQD83873.1"/>
    <property type="molecule type" value="Genomic_DNA"/>
</dbReference>
<evidence type="ECO:0000256" key="7">
    <source>
        <dbReference type="SAM" id="Phobius"/>
    </source>
</evidence>
<keyword evidence="5 7" id="KW-1133">Transmembrane helix</keyword>
<evidence type="ECO:0000256" key="3">
    <source>
        <dbReference type="ARBA" id="ARBA00022448"/>
    </source>
</evidence>
<reference evidence="9 10" key="1">
    <citation type="journal article" date="2019" name="G3 (Bethesda)">
        <title>Sequencing of a Wild Apple (Malus baccata) Genome Unravels the Differences Between Cultivated and Wild Apple Species Regarding Disease Resistance and Cold Tolerance.</title>
        <authorList>
            <person name="Chen X."/>
        </authorList>
    </citation>
    <scope>NUCLEOTIDE SEQUENCE [LARGE SCALE GENOMIC DNA]</scope>
    <source>
        <strain evidence="10">cv. Shandingzi</strain>
        <tissue evidence="9">Leaves</tissue>
    </source>
</reference>
<feature type="chain" id="PRO_5022012025" description="CASP-like protein" evidence="8">
    <location>
        <begin position="22"/>
        <end position="144"/>
    </location>
</feature>
<gene>
    <name evidence="9" type="ORF">C1H46_030573</name>
</gene>
<sequence length="144" mass="16384">MDGSFLTILSRWWLLLTRCSTLQFFPCPSPGCFSFYQPISSSSFSSPPHDVFLLKTWPKKSYLFLKKLFPSVYHRKEKDKTTNQYCQYDSQTLTMFTSSLYLAALISSIVAATVMRKFVQKLSMLFSGLLFCADAIINGIAEAV</sequence>
<keyword evidence="3" id="KW-0813">Transport</keyword>
<keyword evidence="6 7" id="KW-0472">Membrane</keyword>
<feature type="signal peptide" evidence="8">
    <location>
        <begin position="1"/>
        <end position="21"/>
    </location>
</feature>